<sequence>MDIFDGILFGFSVALEWQNLLYVALGVVLGTVIGLLPGLGPTASIAVLLPVTFQMPPESAIIMLAGIYYGCMYGGRIPAILLNIPGDASAVVTTMDGYPLARAGRAGPALGITAFGSFIGGSIAIIGLTLFAPLLASYASQIGPPETMLLALGGLLLVSLISNGGRIKSLCMAVLGLLLAAIGIDSISGTPRLTFDSFDLSNGIDIIPLAVGLFGFGEMLLLADRKITAKIASKELGGLYPSKEDWKIAAPSIMRSSILGFFIGILPGGGGSLSSIVSYGLQKRLSKNPEKFGKGAIDGLAATETADNASSNSAFIPLLTLGLPPNSVLALLFGVLLINNVTPGPQLIETHPEVFWGVIASMYIGNIILLVFNVPLIGVFVKLLQIPTNVMFPFIVVIAFCGVYSANNSLFDVFLAVVFGVVGYLLKKFRFDLTPIILAFILGPILESQFRRSMLMSQGDISIFVDRPGALGIVLVIVAIVAFGVFSSARAKLVAKRAVFSEQDLAA</sequence>
<dbReference type="Pfam" id="PF01970">
    <property type="entry name" value="TctA"/>
    <property type="match status" value="1"/>
</dbReference>
<feature type="transmembrane region" description="Helical" evidence="1">
    <location>
        <begin position="354"/>
        <end position="381"/>
    </location>
</feature>
<feature type="transmembrane region" description="Helical" evidence="1">
    <location>
        <begin position="170"/>
        <end position="188"/>
    </location>
</feature>
<dbReference type="Proteomes" id="UP000234433">
    <property type="component" value="Unassembled WGS sequence"/>
</dbReference>
<evidence type="ECO:0000313" key="3">
    <source>
        <dbReference type="EMBL" id="SMY05396.1"/>
    </source>
</evidence>
<organism evidence="3 4">
    <name type="scientific">Brevibacterium antiquum CNRZ 918</name>
    <dbReference type="NCBI Taxonomy" id="1255637"/>
    <lineage>
        <taxon>Bacteria</taxon>
        <taxon>Bacillati</taxon>
        <taxon>Actinomycetota</taxon>
        <taxon>Actinomycetes</taxon>
        <taxon>Micrococcales</taxon>
        <taxon>Brevibacteriaceae</taxon>
        <taxon>Brevibacterium</taxon>
    </lineage>
</organism>
<feature type="domain" description="DUF112" evidence="2">
    <location>
        <begin position="20"/>
        <end position="438"/>
    </location>
</feature>
<gene>
    <name evidence="3" type="ORF">BANT918_03412</name>
</gene>
<feature type="transmembrane region" description="Helical" evidence="1">
    <location>
        <begin position="470"/>
        <end position="489"/>
    </location>
</feature>
<keyword evidence="1" id="KW-0472">Membrane</keyword>
<feature type="transmembrane region" description="Helical" evidence="1">
    <location>
        <begin position="147"/>
        <end position="163"/>
    </location>
</feature>
<proteinExistence type="predicted"/>
<feature type="transmembrane region" description="Helical" evidence="1">
    <location>
        <begin position="323"/>
        <end position="342"/>
    </location>
</feature>
<evidence type="ECO:0000259" key="2">
    <source>
        <dbReference type="Pfam" id="PF01970"/>
    </source>
</evidence>
<evidence type="ECO:0000256" key="1">
    <source>
        <dbReference type="SAM" id="Phobius"/>
    </source>
</evidence>
<keyword evidence="1" id="KW-0812">Transmembrane</keyword>
<dbReference type="OrthoDB" id="9781349at2"/>
<reference evidence="3 4" key="1">
    <citation type="submission" date="2017-03" db="EMBL/GenBank/DDBJ databases">
        <authorList>
            <person name="Afonso C.L."/>
            <person name="Miller P.J."/>
            <person name="Scott M.A."/>
            <person name="Spackman E."/>
            <person name="Goraichik I."/>
            <person name="Dimitrov K.M."/>
            <person name="Suarez D.L."/>
            <person name="Swayne D.E."/>
        </authorList>
    </citation>
    <scope>NUCLEOTIDE SEQUENCE [LARGE SCALE GENOMIC DNA]</scope>
    <source>
        <strain evidence="3 4">CNRZ 918</strain>
    </source>
</reference>
<feature type="transmembrane region" description="Helical" evidence="1">
    <location>
        <begin position="109"/>
        <end position="135"/>
    </location>
</feature>
<dbReference type="EMBL" id="FXZD01000030">
    <property type="protein sequence ID" value="SMY05396.1"/>
    <property type="molecule type" value="Genomic_DNA"/>
</dbReference>
<protein>
    <submittedName>
        <fullName evidence="3">Putative tricarboxylic transport membrane protein</fullName>
    </submittedName>
</protein>
<feature type="transmembrane region" description="Helical" evidence="1">
    <location>
        <begin position="433"/>
        <end position="450"/>
    </location>
</feature>
<keyword evidence="1" id="KW-1133">Transmembrane helix</keyword>
<feature type="transmembrane region" description="Helical" evidence="1">
    <location>
        <begin position="200"/>
        <end position="223"/>
    </location>
</feature>
<feature type="transmembrane region" description="Helical" evidence="1">
    <location>
        <begin position="258"/>
        <end position="281"/>
    </location>
</feature>
<accession>A0A2H1L057</accession>
<feature type="transmembrane region" description="Helical" evidence="1">
    <location>
        <begin position="20"/>
        <end position="53"/>
    </location>
</feature>
<dbReference type="InterPro" id="IPR002823">
    <property type="entry name" value="DUF112_TM"/>
</dbReference>
<dbReference type="PANTHER" id="PTHR35342:SF5">
    <property type="entry name" value="TRICARBOXYLIC TRANSPORT PROTEIN"/>
    <property type="match status" value="1"/>
</dbReference>
<dbReference type="RefSeq" id="WP_101621240.1">
    <property type="nucleotide sequence ID" value="NZ_FXZD01000030.1"/>
</dbReference>
<name>A0A2H1L057_9MICO</name>
<feature type="transmembrane region" description="Helical" evidence="1">
    <location>
        <begin position="393"/>
        <end position="426"/>
    </location>
</feature>
<dbReference type="PANTHER" id="PTHR35342">
    <property type="entry name" value="TRICARBOXYLIC TRANSPORT PROTEIN"/>
    <property type="match status" value="1"/>
</dbReference>
<evidence type="ECO:0000313" key="4">
    <source>
        <dbReference type="Proteomes" id="UP000234433"/>
    </source>
</evidence>
<dbReference type="AlphaFoldDB" id="A0A2H1L057"/>